<dbReference type="PROSITE" id="PS50042">
    <property type="entry name" value="CNMP_BINDING_3"/>
    <property type="match status" value="1"/>
</dbReference>
<dbReference type="EC" id="3.5.1.2" evidence="3"/>
<dbReference type="EMBL" id="JACHMC010000001">
    <property type="protein sequence ID" value="MBB4883381.1"/>
    <property type="molecule type" value="Genomic_DNA"/>
</dbReference>
<reference evidence="7 8" key="1">
    <citation type="submission" date="2020-08" db="EMBL/GenBank/DDBJ databases">
        <title>Sequencing the genomes of 1000 actinobacteria strains.</title>
        <authorList>
            <person name="Klenk H.-P."/>
        </authorList>
    </citation>
    <scope>NUCLEOTIDE SEQUENCE [LARGE SCALE GENOMIC DNA]</scope>
    <source>
        <strain evidence="7 8">DSM 19079</strain>
    </source>
</reference>
<feature type="region of interest" description="Disordered" evidence="6">
    <location>
        <begin position="415"/>
        <end position="436"/>
    </location>
</feature>
<dbReference type="Gene3D" id="3.30.750.24">
    <property type="entry name" value="STAS domain"/>
    <property type="match status" value="1"/>
</dbReference>
<feature type="compositionally biased region" description="Basic and acidic residues" evidence="6">
    <location>
        <begin position="421"/>
        <end position="432"/>
    </location>
</feature>
<dbReference type="SMART" id="SM00100">
    <property type="entry name" value="cNMP"/>
    <property type="match status" value="1"/>
</dbReference>
<dbReference type="Gene3D" id="3.40.710.10">
    <property type="entry name" value="DD-peptidase/beta-lactamase superfamily"/>
    <property type="match status" value="1"/>
</dbReference>
<evidence type="ECO:0000313" key="7">
    <source>
        <dbReference type="EMBL" id="MBB4883381.1"/>
    </source>
</evidence>
<dbReference type="InterPro" id="IPR012338">
    <property type="entry name" value="Beta-lactam/transpept-like"/>
</dbReference>
<sequence length="615" mass="64970">MESPVQHRLDRLVAAHPAGGDAGALAVAVTTVGGDHYTAGPIEPVVLASLAAPVVLALAVEDLGPERVGEAVATVPRADELHRLELEPGTGRPLHALQNAGVVTLAGMLKGRGGRDRGARLLQLLAALIGRETAPTEAAVRAESRAQHHTRAAAWLLRSAGTLDADPEAVLEDVALLRAAPVTVADLALLAGTLAAHGVHPVTGERVLGAETVRAVLSTLDACGMDTLDGAWAFDVGQPGWVSSRGGTVLVVVPGHMGIAVHSAREAEDDDVLPRAALETLRTLVRDFELHPSQAAGSPRAAFRSHYRLDQAPSGSMRTARVLEALAAHADRAHVIELGGHVGFSQVDALAHVLRTLPKALETLVLDIRSVSSVSRAAHGIVAQWFAGALADGLDVLVVDRDTDTMEALLAAAEEDGVDLPDPRTDDGDETRPASTGAAFRFFDSRSRAAQWAEQRLLARHAPELLPETAEEAAMAPLLQHLSEEDARTLESMMDDRVYEDGQIIRRAGQPFGGIYVITSGRVELTGQGTGGRRVRRTVLTPGMTFGESALGQPGRQPSTVRARGRVTTRVLTAQVMYALQEASPRLALVLWEALARDAYTALGQLIRETGALQD</sequence>
<evidence type="ECO:0000256" key="3">
    <source>
        <dbReference type="ARBA" id="ARBA00012918"/>
    </source>
</evidence>
<evidence type="ECO:0000256" key="5">
    <source>
        <dbReference type="ARBA" id="ARBA00049534"/>
    </source>
</evidence>
<accession>A0A4Y8X0V4</accession>
<comment type="subunit">
    <text evidence="2">Homotetramer.</text>
</comment>
<dbReference type="InterPro" id="IPR036513">
    <property type="entry name" value="STAS_dom_sf"/>
</dbReference>
<dbReference type="RefSeq" id="WP_135030054.1">
    <property type="nucleotide sequence ID" value="NZ_BMLA01000002.1"/>
</dbReference>
<comment type="similarity">
    <text evidence="1">Belongs to the glutaminase family.</text>
</comment>
<dbReference type="InterPro" id="IPR015868">
    <property type="entry name" value="Glutaminase"/>
</dbReference>
<dbReference type="GO" id="GO:0004359">
    <property type="term" value="F:glutaminase activity"/>
    <property type="evidence" value="ECO:0007669"/>
    <property type="project" value="UniProtKB-EC"/>
</dbReference>
<dbReference type="Gene3D" id="2.60.120.10">
    <property type="entry name" value="Jelly Rolls"/>
    <property type="match status" value="1"/>
</dbReference>
<dbReference type="Pfam" id="PF00027">
    <property type="entry name" value="cNMP_binding"/>
    <property type="match status" value="1"/>
</dbReference>
<comment type="caution">
    <text evidence="7">The sequence shown here is derived from an EMBL/GenBank/DDBJ whole genome shotgun (WGS) entry which is preliminary data.</text>
</comment>
<evidence type="ECO:0000256" key="2">
    <source>
        <dbReference type="ARBA" id="ARBA00011881"/>
    </source>
</evidence>
<gene>
    <name evidence="7" type="ORF">BJ976_001732</name>
</gene>
<comment type="catalytic activity">
    <reaction evidence="5">
        <text>L-glutamine + H2O = L-glutamate + NH4(+)</text>
        <dbReference type="Rhea" id="RHEA:15889"/>
        <dbReference type="ChEBI" id="CHEBI:15377"/>
        <dbReference type="ChEBI" id="CHEBI:28938"/>
        <dbReference type="ChEBI" id="CHEBI:29985"/>
        <dbReference type="ChEBI" id="CHEBI:58359"/>
        <dbReference type="EC" id="3.5.1.2"/>
    </reaction>
</comment>
<dbReference type="OrthoDB" id="9788822at2"/>
<dbReference type="GO" id="GO:0006543">
    <property type="term" value="P:L-glutamine catabolic process"/>
    <property type="evidence" value="ECO:0007669"/>
    <property type="project" value="TreeGrafter"/>
</dbReference>
<proteinExistence type="inferred from homology"/>
<dbReference type="InterPro" id="IPR014710">
    <property type="entry name" value="RmlC-like_jellyroll"/>
</dbReference>
<name>A0A4Y8X0V4_9MICC</name>
<dbReference type="InterPro" id="IPR018490">
    <property type="entry name" value="cNMP-bd_dom_sf"/>
</dbReference>
<dbReference type="PANTHER" id="PTHR12544:SF29">
    <property type="entry name" value="GLUTAMINASE"/>
    <property type="match status" value="1"/>
</dbReference>
<keyword evidence="8" id="KW-1185">Reference proteome</keyword>
<dbReference type="PANTHER" id="PTHR12544">
    <property type="entry name" value="GLUTAMINASE"/>
    <property type="match status" value="1"/>
</dbReference>
<dbReference type="CDD" id="cd00038">
    <property type="entry name" value="CAP_ED"/>
    <property type="match status" value="1"/>
</dbReference>
<dbReference type="GO" id="GO:0006537">
    <property type="term" value="P:glutamate biosynthetic process"/>
    <property type="evidence" value="ECO:0007669"/>
    <property type="project" value="TreeGrafter"/>
</dbReference>
<dbReference type="SUPFAM" id="SSF51206">
    <property type="entry name" value="cAMP-binding domain-like"/>
    <property type="match status" value="1"/>
</dbReference>
<protein>
    <recommendedName>
        <fullName evidence="3">glutaminase</fullName>
        <ecNumber evidence="3">3.5.1.2</ecNumber>
    </recommendedName>
</protein>
<evidence type="ECO:0000256" key="6">
    <source>
        <dbReference type="SAM" id="MobiDB-lite"/>
    </source>
</evidence>
<evidence type="ECO:0000313" key="8">
    <source>
        <dbReference type="Proteomes" id="UP000560081"/>
    </source>
</evidence>
<dbReference type="AlphaFoldDB" id="A0A4Y8X0V4"/>
<organism evidence="7 8">
    <name type="scientific">Micrococcus flavus</name>
    <dbReference type="NCBI Taxonomy" id="384602"/>
    <lineage>
        <taxon>Bacteria</taxon>
        <taxon>Bacillati</taxon>
        <taxon>Actinomycetota</taxon>
        <taxon>Actinomycetes</taxon>
        <taxon>Micrococcales</taxon>
        <taxon>Micrococcaceae</taxon>
        <taxon>Micrococcus</taxon>
    </lineage>
</organism>
<dbReference type="Proteomes" id="UP000560081">
    <property type="component" value="Unassembled WGS sequence"/>
</dbReference>
<dbReference type="Pfam" id="PF04960">
    <property type="entry name" value="Glutaminase"/>
    <property type="match status" value="1"/>
</dbReference>
<dbReference type="InterPro" id="IPR000595">
    <property type="entry name" value="cNMP-bd_dom"/>
</dbReference>
<evidence type="ECO:0000256" key="4">
    <source>
        <dbReference type="ARBA" id="ARBA00022801"/>
    </source>
</evidence>
<evidence type="ECO:0000256" key="1">
    <source>
        <dbReference type="ARBA" id="ARBA00011076"/>
    </source>
</evidence>
<keyword evidence="4 7" id="KW-0378">Hydrolase</keyword>
<dbReference type="SUPFAM" id="SSF56601">
    <property type="entry name" value="beta-lactamase/transpeptidase-like"/>
    <property type="match status" value="1"/>
</dbReference>